<comment type="caution">
    <text evidence="1">The sequence shown here is derived from an EMBL/GenBank/DDBJ whole genome shotgun (WGS) entry which is preliminary data.</text>
</comment>
<dbReference type="Proteomes" id="UP001302059">
    <property type="component" value="Unassembled WGS sequence"/>
</dbReference>
<keyword evidence="2" id="KW-1185">Reference proteome</keyword>
<evidence type="ECO:0008006" key="3">
    <source>
        <dbReference type="Google" id="ProtNLM"/>
    </source>
</evidence>
<evidence type="ECO:0000313" key="1">
    <source>
        <dbReference type="EMBL" id="MDL2344247.1"/>
    </source>
</evidence>
<organism evidence="1 2">
    <name type="scientific">Deinococcus rhizophilus</name>
    <dbReference type="NCBI Taxonomy" id="3049544"/>
    <lineage>
        <taxon>Bacteria</taxon>
        <taxon>Thermotogati</taxon>
        <taxon>Deinococcota</taxon>
        <taxon>Deinococci</taxon>
        <taxon>Deinococcales</taxon>
        <taxon>Deinococcaceae</taxon>
        <taxon>Deinococcus</taxon>
    </lineage>
</organism>
<evidence type="ECO:0000313" key="2">
    <source>
        <dbReference type="Proteomes" id="UP001302059"/>
    </source>
</evidence>
<accession>A0ABT7JGQ9</accession>
<protein>
    <recommendedName>
        <fullName evidence="3">NERD domain-containing protein</fullName>
    </recommendedName>
</protein>
<dbReference type="EMBL" id="JASNGB010000068">
    <property type="protein sequence ID" value="MDL2344247.1"/>
    <property type="molecule type" value="Genomic_DNA"/>
</dbReference>
<proteinExistence type="predicted"/>
<gene>
    <name evidence="1" type="ORF">QOL99_08785</name>
</gene>
<name>A0ABT7JGQ9_9DEIO</name>
<sequence>MSIPAREIAALLQGCSAIEVLKTAAGLQLLPGHAHMLAQLEALAAGACACRPVGRRPTREELGQILCSELLCDGPIAWQDDPYEHHFTELFDFDEGPYLVFPGATTGGTSVLTSLAGGLRLGSEHLPRGFTREAHRLITSALRLADAVVKRAGLPRLTPPSGPHWLADGTVHPELPDPATLARIRVAVTFKQTELSALVGLVGARELLLHLGLKLGRLSPDAPAGQGNPLLLRPMVQSGQEVIVACPHALLAATVRAVVRLAQEHGVSEALTACVAQAGEQRTALALHRLGVSQLGIPLEASPLPGTRQSLHLLDAELLLHVVVLTEPVAEVNPAQWVGRWDLDLPDFRPNLPPDLPPHDLLTLVVVVHLGDAFRFSMAPAGRASTLLLELDDLETFATAHREEPLALYRLHQSQQALAGQVELLVSSPVELLAFCCQHGFVRSFPFEAGTPLLLGSAQAAEWRRGVKAASDRHIVPWLDGVSLLPVERAKDAPPGVYLPVVSPWSRRAMVVEYEGTAVWVLDGDGQNLVEGSEVGEPQEEDPDRPTGDVVQALAVWLPQLLPLLPELGRPALALMVHAQGDRSDPHFGLFADRKAGLAHLLLGQDFAEFLREPDNTAERHLLAAAHHVLSELVTGRPPTPEQTRAAVEHVAPRGDKRVIFSVPLGLNAELDPRNLTRPRLVQVAEWQAAQVVVGRTLASESGWTAGPVSRLDRKVMDKANGLLFDKLRGLLATCDGPALLEALLSLYEALRHDVAWLSHTGVTRQLAYGPYARRIEGRHHITSTALRFLIELVVAEPPAGRRPPSLLLVDELIATAVAIVDYGIAGDALQHGLGRVEAECGPDGALRVQAPEYAAASATQATLLLSRSMEANNAARYRHLEEAEETEPDWRLDCIDEVCRSLYGLTFRDLMGFLNEVQNIGDRFEGRNARLPLPEFLRVLRERSGWPLGKVLLALAPLVLTPRPDFLAPPEPYRPSDVFPWQFNRELSLARRPLLLVPGTAGEEIVWGNRVVEGAKQYWASSLFGDGRLSIPDRAAPLRPEASRALNRLREAAAVTFNAMVAEVAWRHGCEVRQNVRKIGKLRLVLDGGDLEDVDVLAVDRHRRRVWVIECKDYTVARTPVELASDVEALIWGKRRARGGRERALLERHQRRADFVASHLPEVLGEFGMTDEGF</sequence>
<reference evidence="1 2" key="1">
    <citation type="submission" date="2023-05" db="EMBL/GenBank/DDBJ databases">
        <authorList>
            <person name="Gao F."/>
        </authorList>
    </citation>
    <scope>NUCLEOTIDE SEQUENCE [LARGE SCALE GENOMIC DNA]</scope>
    <source>
        <strain evidence="1 2">MIMF12</strain>
    </source>
</reference>
<dbReference type="RefSeq" id="WP_285523077.1">
    <property type="nucleotide sequence ID" value="NZ_JASNGB010000068.1"/>
</dbReference>